<feature type="transmembrane region" description="Helical" evidence="1">
    <location>
        <begin position="173"/>
        <end position="202"/>
    </location>
</feature>
<dbReference type="KEGG" id="fmr:Fuma_06646"/>
<feature type="transmembrane region" description="Helical" evidence="1">
    <location>
        <begin position="90"/>
        <end position="113"/>
    </location>
</feature>
<name>A0A1P8WSE9_9PLAN</name>
<dbReference type="Proteomes" id="UP000187735">
    <property type="component" value="Chromosome"/>
</dbReference>
<keyword evidence="3" id="KW-1185">Reference proteome</keyword>
<dbReference type="Pfam" id="PF04018">
    <property type="entry name" value="VCA0040-like"/>
    <property type="match status" value="1"/>
</dbReference>
<dbReference type="InterPro" id="IPR007163">
    <property type="entry name" value="VCA0040-like"/>
</dbReference>
<evidence type="ECO:0008006" key="4">
    <source>
        <dbReference type="Google" id="ProtNLM"/>
    </source>
</evidence>
<evidence type="ECO:0000256" key="1">
    <source>
        <dbReference type="SAM" id="Phobius"/>
    </source>
</evidence>
<dbReference type="AlphaFoldDB" id="A0A1P8WSE9"/>
<dbReference type="STRING" id="1891926.Fuma_06646"/>
<feature type="transmembrane region" description="Helical" evidence="1">
    <location>
        <begin position="148"/>
        <end position="167"/>
    </location>
</feature>
<feature type="transmembrane region" description="Helical" evidence="1">
    <location>
        <begin position="255"/>
        <end position="272"/>
    </location>
</feature>
<reference evidence="2 3" key="1">
    <citation type="journal article" date="2016" name="Front. Microbiol.">
        <title>Fuerstia marisgermanicae gen. nov., sp. nov., an Unusual Member of the Phylum Planctomycetes from the German Wadden Sea.</title>
        <authorList>
            <person name="Kohn T."/>
            <person name="Heuer A."/>
            <person name="Jogler M."/>
            <person name="Vollmers J."/>
            <person name="Boedeker C."/>
            <person name="Bunk B."/>
            <person name="Rast P."/>
            <person name="Borchert D."/>
            <person name="Glockner I."/>
            <person name="Freese H.M."/>
            <person name="Klenk H.P."/>
            <person name="Overmann J."/>
            <person name="Kaster A.K."/>
            <person name="Rohde M."/>
            <person name="Wiegand S."/>
            <person name="Jogler C."/>
        </authorList>
    </citation>
    <scope>NUCLEOTIDE SEQUENCE [LARGE SCALE GENOMIC DNA]</scope>
    <source>
        <strain evidence="2 3">NH11</strain>
    </source>
</reference>
<proteinExistence type="predicted"/>
<sequence>MTDGTSELQAAPPSPEPVVAPIGVSLRTAVCGFLMGAADIVPGVSGGTVALILGIYERLVTAISRCDATFLKLLSQRQLRQAANHIDLKFVVPLGLGIATGIGGLASLMNYLLNNQMSLTFAAFSGMILASSLLVAKRIPRWRMEHVGVLIAGILIALRIVTLEALRNPPDTLGYMFVCGMIGITAMILPGISGAFILLLLGQYHDITDRIKGLVHGEISVEVIVSLGVFAAGCLTGLLGFSRVLRWLLLKYHDATMAVLCGFMLGSLYKLWPFQADTTKDVVKFKHKVFEHFVPREFSIDVVLAIVLCLAGIGVVLLLDMVAVNGQQESA</sequence>
<gene>
    <name evidence="2" type="ORF">Fuma_06646</name>
</gene>
<dbReference type="OrthoDB" id="9793746at2"/>
<keyword evidence="1" id="KW-0472">Membrane</keyword>
<organism evidence="2 3">
    <name type="scientific">Fuerstiella marisgermanici</name>
    <dbReference type="NCBI Taxonomy" id="1891926"/>
    <lineage>
        <taxon>Bacteria</taxon>
        <taxon>Pseudomonadati</taxon>
        <taxon>Planctomycetota</taxon>
        <taxon>Planctomycetia</taxon>
        <taxon>Planctomycetales</taxon>
        <taxon>Planctomycetaceae</taxon>
        <taxon>Fuerstiella</taxon>
    </lineage>
</organism>
<feature type="transmembrane region" description="Helical" evidence="1">
    <location>
        <begin position="223"/>
        <end position="249"/>
    </location>
</feature>
<protein>
    <recommendedName>
        <fullName evidence="4">DUF368 domain-containing protein</fullName>
    </recommendedName>
</protein>
<evidence type="ECO:0000313" key="2">
    <source>
        <dbReference type="EMBL" id="APZ96970.1"/>
    </source>
</evidence>
<dbReference type="PANTHER" id="PTHR37308">
    <property type="entry name" value="INTEGRAL MEMBRANE PROTEIN"/>
    <property type="match status" value="1"/>
</dbReference>
<evidence type="ECO:0000313" key="3">
    <source>
        <dbReference type="Proteomes" id="UP000187735"/>
    </source>
</evidence>
<keyword evidence="1" id="KW-0812">Transmembrane</keyword>
<keyword evidence="1" id="KW-1133">Transmembrane helix</keyword>
<accession>A0A1P8WSE9</accession>
<feature type="transmembrane region" description="Helical" evidence="1">
    <location>
        <begin position="298"/>
        <end position="319"/>
    </location>
</feature>
<dbReference type="RefSeq" id="WP_083732501.1">
    <property type="nucleotide sequence ID" value="NZ_CP017641.1"/>
</dbReference>
<dbReference type="EMBL" id="CP017641">
    <property type="protein sequence ID" value="APZ96970.1"/>
    <property type="molecule type" value="Genomic_DNA"/>
</dbReference>
<dbReference type="PANTHER" id="PTHR37308:SF1">
    <property type="entry name" value="POLYPRENYL-PHOSPHATE TRANSPORTER"/>
    <property type="match status" value="1"/>
</dbReference>
<feature type="transmembrane region" description="Helical" evidence="1">
    <location>
        <begin position="119"/>
        <end position="136"/>
    </location>
</feature>